<dbReference type="GO" id="GO:0008270">
    <property type="term" value="F:zinc ion binding"/>
    <property type="evidence" value="ECO:0007669"/>
    <property type="project" value="UniProtKB-KW"/>
</dbReference>
<evidence type="ECO:0000256" key="5">
    <source>
        <dbReference type="SAM" id="MobiDB-lite"/>
    </source>
</evidence>
<feature type="domain" description="CTCHY-type" evidence="8">
    <location>
        <begin position="213"/>
        <end position="279"/>
    </location>
</feature>
<dbReference type="Pfam" id="PF14599">
    <property type="entry name" value="zinc_ribbon_6"/>
    <property type="match status" value="1"/>
</dbReference>
<dbReference type="InterPro" id="IPR037274">
    <property type="entry name" value="Znf_CHY_sf"/>
</dbReference>
<dbReference type="Gene3D" id="2.20.28.10">
    <property type="match status" value="1"/>
</dbReference>
<protein>
    <submittedName>
        <fullName evidence="9">Zinc-ribbon-domain-containing protein</fullName>
    </submittedName>
</protein>
<dbReference type="InterPro" id="IPR037275">
    <property type="entry name" value="Znf_CTCHY_sf"/>
</dbReference>
<keyword evidence="10" id="KW-1185">Reference proteome</keyword>
<dbReference type="SUPFAM" id="SSF161245">
    <property type="entry name" value="Zinc hairpin stack"/>
    <property type="match status" value="1"/>
</dbReference>
<evidence type="ECO:0000256" key="1">
    <source>
        <dbReference type="ARBA" id="ARBA00022723"/>
    </source>
</evidence>
<dbReference type="SUPFAM" id="SSF161219">
    <property type="entry name" value="CHY zinc finger-like"/>
    <property type="match status" value="1"/>
</dbReference>
<evidence type="ECO:0000256" key="3">
    <source>
        <dbReference type="ARBA" id="ARBA00022833"/>
    </source>
</evidence>
<dbReference type="Pfam" id="PF05495">
    <property type="entry name" value="zf-CHY"/>
    <property type="match status" value="1"/>
</dbReference>
<reference evidence="9" key="1">
    <citation type="journal article" date="2021" name="Nat. Commun.">
        <title>Genetic determinants of endophytism in the Arabidopsis root mycobiome.</title>
        <authorList>
            <person name="Mesny F."/>
            <person name="Miyauchi S."/>
            <person name="Thiergart T."/>
            <person name="Pickel B."/>
            <person name="Atanasova L."/>
            <person name="Karlsson M."/>
            <person name="Huettel B."/>
            <person name="Barry K.W."/>
            <person name="Haridas S."/>
            <person name="Chen C."/>
            <person name="Bauer D."/>
            <person name="Andreopoulos W."/>
            <person name="Pangilinan J."/>
            <person name="LaButti K."/>
            <person name="Riley R."/>
            <person name="Lipzen A."/>
            <person name="Clum A."/>
            <person name="Drula E."/>
            <person name="Henrissat B."/>
            <person name="Kohler A."/>
            <person name="Grigoriev I.V."/>
            <person name="Martin F.M."/>
            <person name="Hacquard S."/>
        </authorList>
    </citation>
    <scope>NUCLEOTIDE SEQUENCE</scope>
    <source>
        <strain evidence="9">MPI-CAGE-CH-0230</strain>
    </source>
</reference>
<gene>
    <name evidence="9" type="ORF">B0I36DRAFT_234381</name>
</gene>
<feature type="domain" description="CHY-type" evidence="7">
    <location>
        <begin position="144"/>
        <end position="211"/>
    </location>
</feature>
<dbReference type="InterPro" id="IPR001841">
    <property type="entry name" value="Znf_RING"/>
</dbReference>
<evidence type="ECO:0000313" key="10">
    <source>
        <dbReference type="Proteomes" id="UP000756346"/>
    </source>
</evidence>
<accession>A0A9P9C030</accession>
<dbReference type="Gene3D" id="3.30.40.10">
    <property type="entry name" value="Zinc/RING finger domain, C3HC4 (zinc finger)"/>
    <property type="match status" value="1"/>
</dbReference>
<organism evidence="9 10">
    <name type="scientific">Microdochium trichocladiopsis</name>
    <dbReference type="NCBI Taxonomy" id="1682393"/>
    <lineage>
        <taxon>Eukaryota</taxon>
        <taxon>Fungi</taxon>
        <taxon>Dikarya</taxon>
        <taxon>Ascomycota</taxon>
        <taxon>Pezizomycotina</taxon>
        <taxon>Sordariomycetes</taxon>
        <taxon>Xylariomycetidae</taxon>
        <taxon>Xylariales</taxon>
        <taxon>Microdochiaceae</taxon>
        <taxon>Microdochium</taxon>
    </lineage>
</organism>
<name>A0A9P9C030_9PEZI</name>
<dbReference type="SMART" id="SM00184">
    <property type="entry name" value="RING"/>
    <property type="match status" value="1"/>
</dbReference>
<dbReference type="InterPro" id="IPR039512">
    <property type="entry name" value="RCHY1_zinc-ribbon"/>
</dbReference>
<dbReference type="InterPro" id="IPR017921">
    <property type="entry name" value="Znf_CTCHY"/>
</dbReference>
<evidence type="ECO:0000256" key="4">
    <source>
        <dbReference type="PROSITE-ProRule" id="PRU00601"/>
    </source>
</evidence>
<feature type="region of interest" description="Disordered" evidence="5">
    <location>
        <begin position="121"/>
        <end position="146"/>
    </location>
</feature>
<dbReference type="GO" id="GO:0005634">
    <property type="term" value="C:nucleus"/>
    <property type="evidence" value="ECO:0007669"/>
    <property type="project" value="TreeGrafter"/>
</dbReference>
<proteinExistence type="predicted"/>
<dbReference type="EMBL" id="JAGTJQ010000001">
    <property type="protein sequence ID" value="KAH7040724.1"/>
    <property type="molecule type" value="Genomic_DNA"/>
</dbReference>
<evidence type="ECO:0000259" key="7">
    <source>
        <dbReference type="PROSITE" id="PS51266"/>
    </source>
</evidence>
<dbReference type="GO" id="GO:0006511">
    <property type="term" value="P:ubiquitin-dependent protein catabolic process"/>
    <property type="evidence" value="ECO:0007669"/>
    <property type="project" value="TreeGrafter"/>
</dbReference>
<dbReference type="PROSITE" id="PS51270">
    <property type="entry name" value="ZF_CTCHY"/>
    <property type="match status" value="1"/>
</dbReference>
<sequence length="559" mass="62662">MTVEETEEDVQHVSEAPTTSRSPRAPKPIPEDDGMGLLRRRILAIQAQDLPANEKAQLMHRLFIEKYAKAQISNNARSELLAAVERPTTSTDGSSWQQRITGGSLDSLKFWQNVLGESSTQEEFTLTEDDTRPTYVPAGPDDDPSDRPLGCQHYMRNVKLQCSTCERWYTCRFCHNEAEDHELIRKETKNMLCMYCGTAQKAGEVCVACGVSAARYYCSVCKLWNNDPDKNVYHCDDCGICRVGRGIGKDFFHCKRCVACIAISTVHDHKCFERATDCDCPICGEYMFTSPKPVVFMKCGHSIHRNCFDDYMHTSYKCPICNKSVVNMEIQFRNLDLAIAAQPMPPELRDTQAVVLCNDCSAKSSVQYHWLGLKCGVCQSYNTAQLQITGSTDTSTPAPAAMQTPATTSLNTAVHNVTFADAPAASPVEIPNSRETLRRRRHSSSYTGPPVPETDTDRRVQNRLARSESPTAFAARHLGRAHPMDIEEEDEEDMLGLWSRIPRSITSDDEAGDQEAPDDTDEESEEETDDDDENLDDEDDDDEDEDEGTRLGFFMPGHR</sequence>
<keyword evidence="3" id="KW-0862">Zinc</keyword>
<dbReference type="PANTHER" id="PTHR21319:SF0">
    <property type="entry name" value="AND RING FINGER DOMAIN PROTEIN, PUTATIVE (AFU_ORTHOLOGUE AFUA_1G08900)-RELATED"/>
    <property type="match status" value="1"/>
</dbReference>
<dbReference type="OrthoDB" id="411372at2759"/>
<feature type="domain" description="RING-type" evidence="6">
    <location>
        <begin position="280"/>
        <end position="322"/>
    </location>
</feature>
<feature type="region of interest" description="Disordered" evidence="5">
    <location>
        <begin position="1"/>
        <end position="34"/>
    </location>
</feature>
<dbReference type="InterPro" id="IPR013083">
    <property type="entry name" value="Znf_RING/FYVE/PHD"/>
</dbReference>
<evidence type="ECO:0000313" key="9">
    <source>
        <dbReference type="EMBL" id="KAH7040724.1"/>
    </source>
</evidence>
<dbReference type="RefSeq" id="XP_046018779.1">
    <property type="nucleotide sequence ID" value="XM_046149303.1"/>
</dbReference>
<keyword evidence="1" id="KW-0479">Metal-binding</keyword>
<evidence type="ECO:0000256" key="2">
    <source>
        <dbReference type="ARBA" id="ARBA00022771"/>
    </source>
</evidence>
<feature type="region of interest" description="Disordered" evidence="5">
    <location>
        <begin position="425"/>
        <end position="559"/>
    </location>
</feature>
<dbReference type="PROSITE" id="PS50089">
    <property type="entry name" value="ZF_RING_2"/>
    <property type="match status" value="1"/>
</dbReference>
<feature type="compositionally biased region" description="Acidic residues" evidence="5">
    <location>
        <begin position="507"/>
        <end position="547"/>
    </location>
</feature>
<evidence type="ECO:0000259" key="6">
    <source>
        <dbReference type="PROSITE" id="PS50089"/>
    </source>
</evidence>
<dbReference type="GeneID" id="70178849"/>
<keyword evidence="2 4" id="KW-0863">Zinc-finger</keyword>
<comment type="caution">
    <text evidence="9">The sequence shown here is derived from an EMBL/GenBank/DDBJ whole genome shotgun (WGS) entry which is preliminary data.</text>
</comment>
<dbReference type="Proteomes" id="UP000756346">
    <property type="component" value="Unassembled WGS sequence"/>
</dbReference>
<dbReference type="GO" id="GO:0016567">
    <property type="term" value="P:protein ubiquitination"/>
    <property type="evidence" value="ECO:0007669"/>
    <property type="project" value="TreeGrafter"/>
</dbReference>
<dbReference type="PROSITE" id="PS51266">
    <property type="entry name" value="ZF_CHY"/>
    <property type="match status" value="1"/>
</dbReference>
<dbReference type="InterPro" id="IPR008913">
    <property type="entry name" value="Znf_CHY"/>
</dbReference>
<dbReference type="Pfam" id="PF13639">
    <property type="entry name" value="zf-RING_2"/>
    <property type="match status" value="1"/>
</dbReference>
<dbReference type="CDD" id="cd16464">
    <property type="entry name" value="RING-H2_Pirh2-like"/>
    <property type="match status" value="1"/>
</dbReference>
<evidence type="ECO:0000259" key="8">
    <source>
        <dbReference type="PROSITE" id="PS51270"/>
    </source>
</evidence>
<dbReference type="GO" id="GO:0061630">
    <property type="term" value="F:ubiquitin protein ligase activity"/>
    <property type="evidence" value="ECO:0007669"/>
    <property type="project" value="TreeGrafter"/>
</dbReference>
<dbReference type="PANTHER" id="PTHR21319">
    <property type="entry name" value="RING FINGER AND CHY ZINC FINGER DOMAIN-CONTAINING PROTEIN 1"/>
    <property type="match status" value="1"/>
</dbReference>
<dbReference type="AlphaFoldDB" id="A0A9P9C030"/>
<dbReference type="SUPFAM" id="SSF57850">
    <property type="entry name" value="RING/U-box"/>
    <property type="match status" value="1"/>
</dbReference>